<evidence type="ECO:0000313" key="2">
    <source>
        <dbReference type="Proteomes" id="UP000018211"/>
    </source>
</evidence>
<organism evidence="1 2">
    <name type="scientific">Vibrio nigripulchritudo SOn1</name>
    <dbReference type="NCBI Taxonomy" id="1238450"/>
    <lineage>
        <taxon>Bacteria</taxon>
        <taxon>Pseudomonadati</taxon>
        <taxon>Pseudomonadota</taxon>
        <taxon>Gammaproteobacteria</taxon>
        <taxon>Vibrionales</taxon>
        <taxon>Vibrionaceae</taxon>
        <taxon>Vibrio</taxon>
    </lineage>
</organism>
<accession>A0AAV2VKQ2</accession>
<gene>
    <name evidence="1" type="ORF">VIBNISOn1_1430044</name>
</gene>
<evidence type="ECO:0008006" key="3">
    <source>
        <dbReference type="Google" id="ProtNLM"/>
    </source>
</evidence>
<comment type="caution">
    <text evidence="1">The sequence shown here is derived from an EMBL/GenBank/DDBJ whole genome shotgun (WGS) entry which is preliminary data.</text>
</comment>
<sequence>MDISRLTKGMWVEKDDYVAEVLIVDTTTNMVLMENTKSNQQIMQSISELEQSWHIYNGCLG</sequence>
<proteinExistence type="predicted"/>
<evidence type="ECO:0000313" key="1">
    <source>
        <dbReference type="EMBL" id="CCO45275.1"/>
    </source>
</evidence>
<dbReference type="EMBL" id="CAOF01000050">
    <property type="protein sequence ID" value="CCO45275.1"/>
    <property type="molecule type" value="Genomic_DNA"/>
</dbReference>
<name>A0AAV2VKQ2_9VIBR</name>
<reference evidence="1 2" key="1">
    <citation type="journal article" date="2013" name="ISME J.">
        <title>Comparative genomics of pathogenic lineages of Vibrio nigripulchritudo identifies virulence-associated traits.</title>
        <authorList>
            <person name="Goudenege D."/>
            <person name="Labreuche Y."/>
            <person name="Krin E."/>
            <person name="Ansquer D."/>
            <person name="Mangenot S."/>
            <person name="Calteau A."/>
            <person name="Medigue C."/>
            <person name="Mazel D."/>
            <person name="Polz M.F."/>
            <person name="Le Roux F."/>
        </authorList>
    </citation>
    <scope>NUCLEOTIDE SEQUENCE [LARGE SCALE GENOMIC DNA]</scope>
    <source>
        <strain evidence="1 2">SOn1</strain>
    </source>
</reference>
<protein>
    <recommendedName>
        <fullName evidence="3">Transposase</fullName>
    </recommendedName>
</protein>
<dbReference type="Proteomes" id="UP000018211">
    <property type="component" value="Unassembled WGS sequence"/>
</dbReference>
<dbReference type="RefSeq" id="WP_022551552.1">
    <property type="nucleotide sequence ID" value="NZ_LK391965.1"/>
</dbReference>
<dbReference type="AlphaFoldDB" id="A0AAV2VKQ2"/>